<accession>A0A067JLQ8</accession>
<organism evidence="1 2">
    <name type="scientific">Jatropha curcas</name>
    <name type="common">Barbados nut</name>
    <dbReference type="NCBI Taxonomy" id="180498"/>
    <lineage>
        <taxon>Eukaryota</taxon>
        <taxon>Viridiplantae</taxon>
        <taxon>Streptophyta</taxon>
        <taxon>Embryophyta</taxon>
        <taxon>Tracheophyta</taxon>
        <taxon>Spermatophyta</taxon>
        <taxon>Magnoliopsida</taxon>
        <taxon>eudicotyledons</taxon>
        <taxon>Gunneridae</taxon>
        <taxon>Pentapetalae</taxon>
        <taxon>rosids</taxon>
        <taxon>fabids</taxon>
        <taxon>Malpighiales</taxon>
        <taxon>Euphorbiaceae</taxon>
        <taxon>Crotonoideae</taxon>
        <taxon>Jatropheae</taxon>
        <taxon>Jatropha</taxon>
    </lineage>
</organism>
<dbReference type="Proteomes" id="UP000027138">
    <property type="component" value="Unassembled WGS sequence"/>
</dbReference>
<name>A0A067JLQ8_JATCU</name>
<dbReference type="AlphaFoldDB" id="A0A067JLQ8"/>
<gene>
    <name evidence="1" type="ORF">JCGZ_24412</name>
</gene>
<evidence type="ECO:0000313" key="1">
    <source>
        <dbReference type="EMBL" id="KDP24931.1"/>
    </source>
</evidence>
<dbReference type="EMBL" id="KK915026">
    <property type="protein sequence ID" value="KDP24931.1"/>
    <property type="molecule type" value="Genomic_DNA"/>
</dbReference>
<proteinExistence type="predicted"/>
<reference evidence="1 2" key="1">
    <citation type="journal article" date="2014" name="PLoS ONE">
        <title>Global Analysis of Gene Expression Profiles in Physic Nut (Jatropha curcas L.) Seedlings Exposed to Salt Stress.</title>
        <authorList>
            <person name="Zhang L."/>
            <person name="Zhang C."/>
            <person name="Wu P."/>
            <person name="Chen Y."/>
            <person name="Li M."/>
            <person name="Jiang H."/>
            <person name="Wu G."/>
        </authorList>
    </citation>
    <scope>NUCLEOTIDE SEQUENCE [LARGE SCALE GENOMIC DNA]</scope>
    <source>
        <strain evidence="2">cv. GZQX0401</strain>
        <tissue evidence="1">Young leaves</tissue>
    </source>
</reference>
<evidence type="ECO:0000313" key="2">
    <source>
        <dbReference type="Proteomes" id="UP000027138"/>
    </source>
</evidence>
<sequence>MIHPGKSLREFGADSLVNAWSECPQSPSVLRFVLCFSSAQLRAIVDIIATALAQERAQNQVPPSLSNQTFSPAVEESGSVNAIRSGLPEELVLAEAELEQRMCAMLNIWDDCSNEEEVERKPVKVEIEKSITVQVGEVPDNEDEQIQLAIQKSSADQADQWYYSSDEDRRKMQKKLRGRCWR</sequence>
<protein>
    <submittedName>
        <fullName evidence="1">Uncharacterized protein</fullName>
    </submittedName>
</protein>
<keyword evidence="2" id="KW-1185">Reference proteome</keyword>